<accession>A0A1I7W9T7</accession>
<sequence length="193" mass="23053">MMNTQNFRLLTLNKKFLQMFYLRNKMLPYTPTSYINIPPVHVINNIFNFSLNYHVGILLLKMIFKEQFSTTMYSFLLLVCYIQCISKRQHTVFSVLSRQIDLIFSEMRRNNQTSSFFVEKNTAFKLNFLKTTRFSSFQSVITLLNMCYNDQCIQQLTNSQYYCILFTKFLMTLSSTSLHALWSQSDAYRHEYN</sequence>
<name>A0A1I7W9T7_HETBA</name>
<protein>
    <submittedName>
        <fullName evidence="2">Transmembrane protein</fullName>
    </submittedName>
</protein>
<proteinExistence type="predicted"/>
<evidence type="ECO:0000313" key="2">
    <source>
        <dbReference type="WBParaSite" id="Hba_01434"/>
    </source>
</evidence>
<evidence type="ECO:0000313" key="1">
    <source>
        <dbReference type="Proteomes" id="UP000095283"/>
    </source>
</evidence>
<keyword evidence="1" id="KW-1185">Reference proteome</keyword>
<dbReference type="WBParaSite" id="Hba_01434">
    <property type="protein sequence ID" value="Hba_01434"/>
    <property type="gene ID" value="Hba_01434"/>
</dbReference>
<dbReference type="Proteomes" id="UP000095283">
    <property type="component" value="Unplaced"/>
</dbReference>
<dbReference type="AlphaFoldDB" id="A0A1I7W9T7"/>
<reference evidence="2" key="1">
    <citation type="submission" date="2016-11" db="UniProtKB">
        <authorList>
            <consortium name="WormBaseParasite"/>
        </authorList>
    </citation>
    <scope>IDENTIFICATION</scope>
</reference>
<organism evidence="1 2">
    <name type="scientific">Heterorhabditis bacteriophora</name>
    <name type="common">Entomopathogenic nematode worm</name>
    <dbReference type="NCBI Taxonomy" id="37862"/>
    <lineage>
        <taxon>Eukaryota</taxon>
        <taxon>Metazoa</taxon>
        <taxon>Ecdysozoa</taxon>
        <taxon>Nematoda</taxon>
        <taxon>Chromadorea</taxon>
        <taxon>Rhabditida</taxon>
        <taxon>Rhabditina</taxon>
        <taxon>Rhabditomorpha</taxon>
        <taxon>Strongyloidea</taxon>
        <taxon>Heterorhabditidae</taxon>
        <taxon>Heterorhabditis</taxon>
    </lineage>
</organism>